<dbReference type="PANTHER" id="PTHR10908:SF0">
    <property type="entry name" value="SEROTONIN N-ACETYLTRANSFERASE"/>
    <property type="match status" value="1"/>
</dbReference>
<dbReference type="InterPro" id="IPR000182">
    <property type="entry name" value="GNAT_dom"/>
</dbReference>
<organism evidence="4 5">
    <name type="scientific">Paenibacillus artemisiicola</name>
    <dbReference type="NCBI Taxonomy" id="1172618"/>
    <lineage>
        <taxon>Bacteria</taxon>
        <taxon>Bacillati</taxon>
        <taxon>Bacillota</taxon>
        <taxon>Bacilli</taxon>
        <taxon>Bacillales</taxon>
        <taxon>Paenibacillaceae</taxon>
        <taxon>Paenibacillus</taxon>
    </lineage>
</organism>
<comment type="caution">
    <text evidence="4">The sequence shown here is derived from an EMBL/GenBank/DDBJ whole genome shotgun (WGS) entry which is preliminary data.</text>
</comment>
<dbReference type="CDD" id="cd04301">
    <property type="entry name" value="NAT_SF"/>
    <property type="match status" value="1"/>
</dbReference>
<dbReference type="Proteomes" id="UP000670947">
    <property type="component" value="Unassembled WGS sequence"/>
</dbReference>
<dbReference type="SUPFAM" id="SSF55729">
    <property type="entry name" value="Acyl-CoA N-acyltransferases (Nat)"/>
    <property type="match status" value="1"/>
</dbReference>
<reference evidence="4 5" key="1">
    <citation type="submission" date="2021-03" db="EMBL/GenBank/DDBJ databases">
        <title>Paenibacillus artemisicola MWE-103 whole genome sequence.</title>
        <authorList>
            <person name="Ham Y.J."/>
        </authorList>
    </citation>
    <scope>NUCLEOTIDE SEQUENCE [LARGE SCALE GENOMIC DNA]</scope>
    <source>
        <strain evidence="4 5">MWE-103</strain>
    </source>
</reference>
<dbReference type="EMBL" id="JAGGDJ010000014">
    <property type="protein sequence ID" value="MBO7746008.1"/>
    <property type="molecule type" value="Genomic_DNA"/>
</dbReference>
<keyword evidence="2" id="KW-0012">Acyltransferase</keyword>
<dbReference type="PANTHER" id="PTHR10908">
    <property type="entry name" value="SEROTONIN N-ACETYLTRANSFERASE"/>
    <property type="match status" value="1"/>
</dbReference>
<dbReference type="PROSITE" id="PS51186">
    <property type="entry name" value="GNAT"/>
    <property type="match status" value="1"/>
</dbReference>
<keyword evidence="1" id="KW-0808">Transferase</keyword>
<evidence type="ECO:0000313" key="4">
    <source>
        <dbReference type="EMBL" id="MBO7746008.1"/>
    </source>
</evidence>
<dbReference type="InterPro" id="IPR051635">
    <property type="entry name" value="SNAT-like"/>
</dbReference>
<dbReference type="Pfam" id="PF00583">
    <property type="entry name" value="Acetyltransf_1"/>
    <property type="match status" value="1"/>
</dbReference>
<dbReference type="Gene3D" id="3.40.630.30">
    <property type="match status" value="1"/>
</dbReference>
<name>A0ABS3WCK8_9BACL</name>
<feature type="domain" description="N-acetyltransferase" evidence="3">
    <location>
        <begin position="11"/>
        <end position="172"/>
    </location>
</feature>
<sequence>MSAADPNGRAFEIRPMRAEDLDAAHVLELACYPAEAAATREAFAFRQRHFPGYFRSAWRSGELVGLACGVRTDDDSSAADGVKSAHGSPGDEGRYLCVLSVAVAEAHRGRGIAKALMEALIGQAAADRLEGIVLMCEAHLIGFYEGLGFRHIGKSASAHGGLEWHEMKLQSPALPGE</sequence>
<evidence type="ECO:0000313" key="5">
    <source>
        <dbReference type="Proteomes" id="UP000670947"/>
    </source>
</evidence>
<gene>
    <name evidence="4" type="ORF">I8J29_17505</name>
</gene>
<accession>A0ABS3WCK8</accession>
<protein>
    <submittedName>
        <fullName evidence="4">GNAT family N-acetyltransferase</fullName>
    </submittedName>
</protein>
<dbReference type="RefSeq" id="WP_208848822.1">
    <property type="nucleotide sequence ID" value="NZ_JAGGDJ010000014.1"/>
</dbReference>
<evidence type="ECO:0000256" key="1">
    <source>
        <dbReference type="ARBA" id="ARBA00022679"/>
    </source>
</evidence>
<evidence type="ECO:0000256" key="2">
    <source>
        <dbReference type="ARBA" id="ARBA00023315"/>
    </source>
</evidence>
<dbReference type="InterPro" id="IPR016181">
    <property type="entry name" value="Acyl_CoA_acyltransferase"/>
</dbReference>
<proteinExistence type="predicted"/>
<evidence type="ECO:0000259" key="3">
    <source>
        <dbReference type="PROSITE" id="PS51186"/>
    </source>
</evidence>
<keyword evidence="5" id="KW-1185">Reference proteome</keyword>